<comment type="caution">
    <text evidence="2">The sequence shown here is derived from an EMBL/GenBank/DDBJ whole genome shotgun (WGS) entry which is preliminary data.</text>
</comment>
<dbReference type="AlphaFoldDB" id="A0A8H4P0Z7"/>
<organism evidence="2 3">
    <name type="scientific">Fusarium austroafricanum</name>
    <dbReference type="NCBI Taxonomy" id="2364996"/>
    <lineage>
        <taxon>Eukaryota</taxon>
        <taxon>Fungi</taxon>
        <taxon>Dikarya</taxon>
        <taxon>Ascomycota</taxon>
        <taxon>Pezizomycotina</taxon>
        <taxon>Sordariomycetes</taxon>
        <taxon>Hypocreomycetidae</taxon>
        <taxon>Hypocreales</taxon>
        <taxon>Nectriaceae</taxon>
        <taxon>Fusarium</taxon>
        <taxon>Fusarium concolor species complex</taxon>
    </lineage>
</organism>
<evidence type="ECO:0000259" key="1">
    <source>
        <dbReference type="Pfam" id="PF20150"/>
    </source>
</evidence>
<feature type="domain" description="2EXR" evidence="1">
    <location>
        <begin position="3"/>
        <end position="93"/>
    </location>
</feature>
<sequence length="301" mass="35396">MSFPHFARLPAELRSMVWAHALPEPRVYEIFDTPYSTLKTPASTGLMFSSSSYDAPPVLAAVCKESRDFVLHRYRPLTLSGTIKYINPKYDIVLLQPYLLIKRLLRTLHSLADVDFMRNNMRQVGFGTSYGFSTGIYHPILSGRVSKNNMKILIRKLERFPKLEKVLFVVHEDFKCVIPKPPVAEWQYGQQLLSSTVLKPYDDMDSLRTWNFHRNEIRYYPLQTDELKEEKTDIDTSVSDEEDDDVELNRKPTNEDWRRFKRRFLKAIYSTLTKKLPEKPRQEHLHFRIDGASLSWRYEPS</sequence>
<dbReference type="Pfam" id="PF20150">
    <property type="entry name" value="2EXR"/>
    <property type="match status" value="1"/>
</dbReference>
<evidence type="ECO:0000313" key="2">
    <source>
        <dbReference type="EMBL" id="KAF4455085.1"/>
    </source>
</evidence>
<dbReference type="OrthoDB" id="4812806at2759"/>
<dbReference type="InterPro" id="IPR045518">
    <property type="entry name" value="2EXR"/>
</dbReference>
<keyword evidence="3" id="KW-1185">Reference proteome</keyword>
<dbReference type="EMBL" id="JAADJG010000106">
    <property type="protein sequence ID" value="KAF4455085.1"/>
    <property type="molecule type" value="Genomic_DNA"/>
</dbReference>
<accession>A0A8H4P0Z7</accession>
<dbReference type="PANTHER" id="PTHR35910">
    <property type="entry name" value="2EXR DOMAIN-CONTAINING PROTEIN"/>
    <property type="match status" value="1"/>
</dbReference>
<reference evidence="2" key="1">
    <citation type="submission" date="2020-01" db="EMBL/GenBank/DDBJ databases">
        <title>Identification and distribution of gene clusters putatively required for synthesis of sphingolipid metabolism inhibitors in phylogenetically diverse species of the filamentous fungus Fusarium.</title>
        <authorList>
            <person name="Kim H.-S."/>
            <person name="Busman M."/>
            <person name="Brown D.W."/>
            <person name="Divon H."/>
            <person name="Uhlig S."/>
            <person name="Proctor R.H."/>
        </authorList>
    </citation>
    <scope>NUCLEOTIDE SEQUENCE</scope>
    <source>
        <strain evidence="2">NRRL 53441</strain>
    </source>
</reference>
<name>A0A8H4P0Z7_9HYPO</name>
<proteinExistence type="predicted"/>
<gene>
    <name evidence="2" type="ORF">F53441_2524</name>
</gene>
<protein>
    <recommendedName>
        <fullName evidence="1">2EXR domain-containing protein</fullName>
    </recommendedName>
</protein>
<evidence type="ECO:0000313" key="3">
    <source>
        <dbReference type="Proteomes" id="UP000605986"/>
    </source>
</evidence>
<dbReference type="PANTHER" id="PTHR35910:SF6">
    <property type="entry name" value="2EXR DOMAIN-CONTAINING PROTEIN"/>
    <property type="match status" value="1"/>
</dbReference>
<dbReference type="Proteomes" id="UP000605986">
    <property type="component" value="Unassembled WGS sequence"/>
</dbReference>